<organism evidence="2 3">
    <name type="scientific">Seminavis robusta</name>
    <dbReference type="NCBI Taxonomy" id="568900"/>
    <lineage>
        <taxon>Eukaryota</taxon>
        <taxon>Sar</taxon>
        <taxon>Stramenopiles</taxon>
        <taxon>Ochrophyta</taxon>
        <taxon>Bacillariophyta</taxon>
        <taxon>Bacillariophyceae</taxon>
        <taxon>Bacillariophycidae</taxon>
        <taxon>Naviculales</taxon>
        <taxon>Naviculaceae</taxon>
        <taxon>Seminavis</taxon>
    </lineage>
</organism>
<dbReference type="EMBL" id="CAICTM010001313">
    <property type="protein sequence ID" value="CAB9522548.1"/>
    <property type="molecule type" value="Genomic_DNA"/>
</dbReference>
<evidence type="ECO:0000313" key="3">
    <source>
        <dbReference type="Proteomes" id="UP001153069"/>
    </source>
</evidence>
<feature type="region of interest" description="Disordered" evidence="1">
    <location>
        <begin position="1"/>
        <end position="35"/>
    </location>
</feature>
<reference evidence="2" key="1">
    <citation type="submission" date="2020-06" db="EMBL/GenBank/DDBJ databases">
        <authorList>
            <consortium name="Plant Systems Biology data submission"/>
        </authorList>
    </citation>
    <scope>NUCLEOTIDE SEQUENCE</scope>
    <source>
        <strain evidence="2">D6</strain>
    </source>
</reference>
<accession>A0A9N8HPD0</accession>
<sequence>MTKATNESSKGVAKAAKKKTTAKVSSSKTSSGGGPQRILDLVLSIETRSGDPNVPRKMVASLSGLKATTFPVTISGMKKKQGLIDYDKDFIRLTEAGRAKANAAEIEEIAMDNDTAQAEIKEKHKLGNGMAGRLFDLLKDGGAHDRNAVKEQLGCQSNGSFAVMICNLKKKGIIVYDRVTIQLADICFPLGRGGNSDCASEMSAGGAKPHPSAVDSFAIVPETTSSGECNSSNSMVSV</sequence>
<comment type="caution">
    <text evidence="2">The sequence shown here is derived from an EMBL/GenBank/DDBJ whole genome shotgun (WGS) entry which is preliminary data.</text>
</comment>
<keyword evidence="3" id="KW-1185">Reference proteome</keyword>
<evidence type="ECO:0000256" key="1">
    <source>
        <dbReference type="SAM" id="MobiDB-lite"/>
    </source>
</evidence>
<protein>
    <submittedName>
        <fullName evidence="2">Uncharacterized protein</fullName>
    </submittedName>
</protein>
<gene>
    <name evidence="2" type="ORF">SEMRO_1315_G262050.1</name>
</gene>
<dbReference type="Proteomes" id="UP001153069">
    <property type="component" value="Unassembled WGS sequence"/>
</dbReference>
<proteinExistence type="predicted"/>
<name>A0A9N8HPD0_9STRA</name>
<evidence type="ECO:0000313" key="2">
    <source>
        <dbReference type="EMBL" id="CAB9522548.1"/>
    </source>
</evidence>
<dbReference type="AlphaFoldDB" id="A0A9N8HPD0"/>